<dbReference type="OrthoDB" id="7439590at2"/>
<gene>
    <name evidence="2" type="ORF">D0Z70_01965</name>
</gene>
<name>A0A418YYN3_9SPHN</name>
<keyword evidence="3" id="KW-1185">Reference proteome</keyword>
<reference evidence="2 3" key="1">
    <citation type="submission" date="2018-08" db="EMBL/GenBank/DDBJ databases">
        <title>Sphingobium sp. EO9.</title>
        <authorList>
            <person name="Park Y."/>
            <person name="Kim K.H."/>
            <person name="Jeon C.O."/>
        </authorList>
    </citation>
    <scope>NUCLEOTIDE SEQUENCE [LARGE SCALE GENOMIC DNA]</scope>
    <source>
        <strain evidence="2 3">EO9</strain>
    </source>
</reference>
<dbReference type="EMBL" id="QVRA01000001">
    <property type="protein sequence ID" value="RJG57988.1"/>
    <property type="molecule type" value="Genomic_DNA"/>
</dbReference>
<dbReference type="Gene3D" id="2.40.160.100">
    <property type="match status" value="1"/>
</dbReference>
<dbReference type="Pfam" id="PF13372">
    <property type="entry name" value="Alginate_exp"/>
    <property type="match status" value="1"/>
</dbReference>
<dbReference type="InterPro" id="IPR053728">
    <property type="entry name" value="Alginate_Permeability_Chnl"/>
</dbReference>
<dbReference type="AlphaFoldDB" id="A0A418YYN3"/>
<feature type="domain" description="Alginate export" evidence="1">
    <location>
        <begin position="39"/>
        <end position="437"/>
    </location>
</feature>
<comment type="caution">
    <text evidence="2">The sequence shown here is derived from an EMBL/GenBank/DDBJ whole genome shotgun (WGS) entry which is preliminary data.</text>
</comment>
<sequence length="455" mass="49645">MKELCVDRSAFLPFFAWLLGSVPVVVQAEERASEQGLALSGNVRFRYEALEGQARAGLDDRIDLVSLRTILTASYGAGPIRLGAELWDSRMWGGQRGEGIGTGEVNTIEPVQAFVAADLGPLLGRGSKTSVQLGRFMLNLGSRRLIAADDYRNTTNGSTGARVDIATARGGTATLIYVLPQMRRPDDEASVLDNRGGLDRESFDLQLWGGYGAQKIARGAMAEIGYFRLIERDMPGRPTRNRDLHSISARIMRDPAPARLDFEVEGIGQMGSIRASAAPAALPIDVAAWFVHADMGYSFPGHLRARVSAEFDYASGDRPGRSYGRFDTLFGMRRGDFVPAGIFAQTGRANILTPGLRVEMAPGKRLDLFAAWHPMWLAARNDAFSTTGVRDAGGRSGRFAGHGLDGRLRWWARPQKLRVEINASWIGKGRFLRDAPNAPDAGNPRYISLALSSMF</sequence>
<protein>
    <recommendedName>
        <fullName evidence="1">Alginate export domain-containing protein</fullName>
    </recommendedName>
</protein>
<evidence type="ECO:0000259" key="1">
    <source>
        <dbReference type="Pfam" id="PF13372"/>
    </source>
</evidence>
<dbReference type="InterPro" id="IPR025388">
    <property type="entry name" value="Alginate_export_dom"/>
</dbReference>
<evidence type="ECO:0000313" key="3">
    <source>
        <dbReference type="Proteomes" id="UP000283469"/>
    </source>
</evidence>
<proteinExistence type="predicted"/>
<evidence type="ECO:0000313" key="2">
    <source>
        <dbReference type="EMBL" id="RJG57988.1"/>
    </source>
</evidence>
<organism evidence="2 3">
    <name type="scientific">Sphingobium terrigena</name>
    <dbReference type="NCBI Taxonomy" id="2304063"/>
    <lineage>
        <taxon>Bacteria</taxon>
        <taxon>Pseudomonadati</taxon>
        <taxon>Pseudomonadota</taxon>
        <taxon>Alphaproteobacteria</taxon>
        <taxon>Sphingomonadales</taxon>
        <taxon>Sphingomonadaceae</taxon>
        <taxon>Sphingobium</taxon>
    </lineage>
</organism>
<accession>A0A418YYN3</accession>
<dbReference type="Proteomes" id="UP000283469">
    <property type="component" value="Unassembled WGS sequence"/>
</dbReference>